<reference evidence="1 2" key="1">
    <citation type="journal article" date="2018" name="Front. Microbiol.">
        <title>Genome-Based Analysis Reveals the Taxonomy and Diversity of the Family Idiomarinaceae.</title>
        <authorList>
            <person name="Liu Y."/>
            <person name="Lai Q."/>
            <person name="Shao Z."/>
        </authorList>
    </citation>
    <scope>NUCLEOTIDE SEQUENCE [LARGE SCALE GENOMIC DNA]</scope>
    <source>
        <strain evidence="1 2">CF12-14</strain>
    </source>
</reference>
<accession>A0ABY0BRB8</accession>
<proteinExistence type="predicted"/>
<name>A0ABY0BRB8_9GAMM</name>
<gene>
    <name evidence="1" type="ORF">CWE07_07975</name>
</gene>
<protein>
    <submittedName>
        <fullName evidence="1">Uncharacterized protein</fullName>
    </submittedName>
</protein>
<dbReference type="EMBL" id="PIPK01000006">
    <property type="protein sequence ID" value="RUO24600.1"/>
    <property type="molecule type" value="Genomic_DNA"/>
</dbReference>
<organism evidence="1 2">
    <name type="scientific">Aliidiomarina maris</name>
    <dbReference type="NCBI Taxonomy" id="531312"/>
    <lineage>
        <taxon>Bacteria</taxon>
        <taxon>Pseudomonadati</taxon>
        <taxon>Pseudomonadota</taxon>
        <taxon>Gammaproteobacteria</taxon>
        <taxon>Alteromonadales</taxon>
        <taxon>Idiomarinaceae</taxon>
        <taxon>Aliidiomarina</taxon>
    </lineage>
</organism>
<evidence type="ECO:0000313" key="1">
    <source>
        <dbReference type="EMBL" id="RUO24600.1"/>
    </source>
</evidence>
<comment type="caution">
    <text evidence="1">The sequence shown here is derived from an EMBL/GenBank/DDBJ whole genome shotgun (WGS) entry which is preliminary data.</text>
</comment>
<sequence>MLWTLNLKRWYFAHHDGFISVLSMSAMTTFSLAGLQHYHSAGEVPALFGNKKPGSYSYKN</sequence>
<evidence type="ECO:0000313" key="2">
    <source>
        <dbReference type="Proteomes" id="UP000287865"/>
    </source>
</evidence>
<dbReference type="Proteomes" id="UP000287865">
    <property type="component" value="Unassembled WGS sequence"/>
</dbReference>
<keyword evidence="2" id="KW-1185">Reference proteome</keyword>